<evidence type="ECO:0000313" key="2">
    <source>
        <dbReference type="Proteomes" id="UP000298663"/>
    </source>
</evidence>
<dbReference type="Proteomes" id="UP000298663">
    <property type="component" value="Unassembled WGS sequence"/>
</dbReference>
<proteinExistence type="predicted"/>
<gene>
    <name evidence="1" type="ORF">L596_014087</name>
</gene>
<dbReference type="AlphaFoldDB" id="A0A4U5NC08"/>
<sequence>MSCLPSSRPSYHYIKQLPPLSEPVIPLQNRPSSVCSRVSNLSLLESLFVREYLFLKNALSWRDLIDSCRLKENYSASLF</sequence>
<keyword evidence="2" id="KW-1185">Reference proteome</keyword>
<protein>
    <submittedName>
        <fullName evidence="1">Uncharacterized protein</fullName>
    </submittedName>
</protein>
<organism evidence="1 2">
    <name type="scientific">Steinernema carpocapsae</name>
    <name type="common">Entomopathogenic nematode</name>
    <dbReference type="NCBI Taxonomy" id="34508"/>
    <lineage>
        <taxon>Eukaryota</taxon>
        <taxon>Metazoa</taxon>
        <taxon>Ecdysozoa</taxon>
        <taxon>Nematoda</taxon>
        <taxon>Chromadorea</taxon>
        <taxon>Rhabditida</taxon>
        <taxon>Tylenchina</taxon>
        <taxon>Panagrolaimomorpha</taxon>
        <taxon>Strongyloidoidea</taxon>
        <taxon>Steinernematidae</taxon>
        <taxon>Steinernema</taxon>
    </lineage>
</organism>
<evidence type="ECO:0000313" key="1">
    <source>
        <dbReference type="EMBL" id="TKR79941.1"/>
    </source>
</evidence>
<name>A0A4U5NC08_STECR</name>
<reference evidence="1 2" key="2">
    <citation type="journal article" date="2019" name="G3 (Bethesda)">
        <title>Hybrid Assembly of the Genome of the Entomopathogenic Nematode Steinernema carpocapsae Identifies the X-Chromosome.</title>
        <authorList>
            <person name="Serra L."/>
            <person name="Macchietto M."/>
            <person name="Macias-Munoz A."/>
            <person name="McGill C.J."/>
            <person name="Rodriguez I.M."/>
            <person name="Rodriguez B."/>
            <person name="Murad R."/>
            <person name="Mortazavi A."/>
        </authorList>
    </citation>
    <scope>NUCLEOTIDE SEQUENCE [LARGE SCALE GENOMIC DNA]</scope>
    <source>
        <strain evidence="1 2">ALL</strain>
    </source>
</reference>
<comment type="caution">
    <text evidence="1">The sequence shown here is derived from an EMBL/GenBank/DDBJ whole genome shotgun (WGS) entry which is preliminary data.</text>
</comment>
<dbReference type="EMBL" id="AZBU02000004">
    <property type="protein sequence ID" value="TKR79941.1"/>
    <property type="molecule type" value="Genomic_DNA"/>
</dbReference>
<reference evidence="1 2" key="1">
    <citation type="journal article" date="2015" name="Genome Biol.">
        <title>Comparative genomics of Steinernema reveals deeply conserved gene regulatory networks.</title>
        <authorList>
            <person name="Dillman A.R."/>
            <person name="Macchietto M."/>
            <person name="Porter C.F."/>
            <person name="Rogers A."/>
            <person name="Williams B."/>
            <person name="Antoshechkin I."/>
            <person name="Lee M.M."/>
            <person name="Goodwin Z."/>
            <person name="Lu X."/>
            <person name="Lewis E.E."/>
            <person name="Goodrich-Blair H."/>
            <person name="Stock S.P."/>
            <person name="Adams B.J."/>
            <person name="Sternberg P.W."/>
            <person name="Mortazavi A."/>
        </authorList>
    </citation>
    <scope>NUCLEOTIDE SEQUENCE [LARGE SCALE GENOMIC DNA]</scope>
    <source>
        <strain evidence="1 2">ALL</strain>
    </source>
</reference>
<accession>A0A4U5NC08</accession>